<proteinExistence type="predicted"/>
<dbReference type="EMBL" id="LUCM01004175">
    <property type="protein sequence ID" value="KAA0194707.1"/>
    <property type="molecule type" value="Genomic_DNA"/>
</dbReference>
<accession>A0A8E0VMW5</accession>
<keyword evidence="2" id="KW-1185">Reference proteome</keyword>
<organism evidence="1 2">
    <name type="scientific">Fasciolopsis buskii</name>
    <dbReference type="NCBI Taxonomy" id="27845"/>
    <lineage>
        <taxon>Eukaryota</taxon>
        <taxon>Metazoa</taxon>
        <taxon>Spiralia</taxon>
        <taxon>Lophotrochozoa</taxon>
        <taxon>Platyhelminthes</taxon>
        <taxon>Trematoda</taxon>
        <taxon>Digenea</taxon>
        <taxon>Plagiorchiida</taxon>
        <taxon>Echinostomata</taxon>
        <taxon>Echinostomatoidea</taxon>
        <taxon>Fasciolidae</taxon>
        <taxon>Fasciolopsis</taxon>
    </lineage>
</organism>
<sequence>MALATTLSKDEVQRTLKGQIKRPKKCIPPPKYLCTPSSLQIQQTVSTLDESHNVCDQLAKLLAIHGHIPELDTLSVASMKNIYYGQHDAKHISEVQKLPLIRRFVVRYLKNKFLEDTAHRQFW</sequence>
<dbReference type="Proteomes" id="UP000728185">
    <property type="component" value="Unassembled WGS sequence"/>
</dbReference>
<evidence type="ECO:0000313" key="2">
    <source>
        <dbReference type="Proteomes" id="UP000728185"/>
    </source>
</evidence>
<dbReference type="OrthoDB" id="6272342at2759"/>
<reference evidence="1" key="1">
    <citation type="submission" date="2019-05" db="EMBL/GenBank/DDBJ databases">
        <title>Annotation for the trematode Fasciolopsis buski.</title>
        <authorList>
            <person name="Choi Y.-J."/>
        </authorList>
    </citation>
    <scope>NUCLEOTIDE SEQUENCE</scope>
    <source>
        <strain evidence="1">HT</strain>
        <tissue evidence="1">Whole worm</tissue>
    </source>
</reference>
<protein>
    <submittedName>
        <fullName evidence="1">Uncharacterized protein</fullName>
    </submittedName>
</protein>
<dbReference type="AlphaFoldDB" id="A0A8E0VMW5"/>
<name>A0A8E0VMW5_9TREM</name>
<gene>
    <name evidence="1" type="ORF">FBUS_10190</name>
</gene>
<evidence type="ECO:0000313" key="1">
    <source>
        <dbReference type="EMBL" id="KAA0194707.1"/>
    </source>
</evidence>
<comment type="caution">
    <text evidence="1">The sequence shown here is derived from an EMBL/GenBank/DDBJ whole genome shotgun (WGS) entry which is preliminary data.</text>
</comment>